<feature type="region of interest" description="Disordered" evidence="1">
    <location>
        <begin position="684"/>
        <end position="735"/>
    </location>
</feature>
<dbReference type="EMBL" id="LWDF02000012">
    <property type="protein sequence ID" value="KAE8260379.1"/>
    <property type="molecule type" value="Genomic_DNA"/>
</dbReference>
<feature type="region of interest" description="Disordered" evidence="1">
    <location>
        <begin position="1"/>
        <end position="217"/>
    </location>
</feature>
<evidence type="ECO:0000313" key="2">
    <source>
        <dbReference type="EMBL" id="KAE8260379.1"/>
    </source>
</evidence>
<feature type="compositionally biased region" description="Basic and acidic residues" evidence="1">
    <location>
        <begin position="136"/>
        <end position="155"/>
    </location>
</feature>
<feature type="compositionally biased region" description="Low complexity" evidence="1">
    <location>
        <begin position="559"/>
        <end position="569"/>
    </location>
</feature>
<gene>
    <name evidence="2" type="ORF">A4X13_0g374</name>
</gene>
<feature type="region of interest" description="Disordered" evidence="1">
    <location>
        <begin position="378"/>
        <end position="410"/>
    </location>
</feature>
<feature type="compositionally biased region" description="Low complexity" evidence="1">
    <location>
        <begin position="79"/>
        <end position="89"/>
    </location>
</feature>
<dbReference type="AlphaFoldDB" id="A0A177TT23"/>
<feature type="region of interest" description="Disordered" evidence="1">
    <location>
        <begin position="558"/>
        <end position="604"/>
    </location>
</feature>
<dbReference type="InterPro" id="IPR000253">
    <property type="entry name" value="FHA_dom"/>
</dbReference>
<dbReference type="SMART" id="SM00240">
    <property type="entry name" value="FHA"/>
    <property type="match status" value="1"/>
</dbReference>
<dbReference type="InterPro" id="IPR053027">
    <property type="entry name" value="AGGF1"/>
</dbReference>
<feature type="compositionally biased region" description="Polar residues" evidence="1">
    <location>
        <begin position="319"/>
        <end position="337"/>
    </location>
</feature>
<sequence length="782" mass="85220">MQNDSSRWNQRQQPTSYRDLDEPHPADRYPDQDSGSRTYHDDRFRYYNDAPQQPTYYSSRSDPYAESSTYYQPNRRSRSPSPRIGPSSRLYYDGRDRDGHWNMTDSTQPADRERDSRRNWIGGQPQEYGYRTAPHRPLENSRNWDMDPDTEENRRRQQPYDFTPDPQHRFEQPEIRQASDRFDQYPPMFQHDRPPPRRYSPSPPRPSPPPPPTPRSVPVQLRLVKLVSDVLPAHHNVAVLDSDYTGSGAEDGVSVGRDRVFTRRIRLTSMDVSKHHATIFRTAGLPTSVGGDGGWWIVDNGSAHGTFVLQLEKRVKNGNAGSSAEGQQQLPLAQATASDPPLSAYHRLSEAKVASRPFEVRHGDLLRIGKTILEVHLHSSPTRARPYPRGHQDSSQFTEDDRQQPLHHHDLRSDGAAACCEICQIDFDGTNSIPLLVKDDAQSKTQPVAPGRDISASQVADSDGSYASGAARLVAGDRKLDSDAEWKRKMKDLRGIYLDTGKGKGKTNNTGEGSSGAAGVNGGITAAGSWKKNLSTKKKRAAADDGIMVSIPTAHLHRVPTTVPTTTATSSNVAEASTAPESFPSNAPGSEAEPSTSTSAQAPRYVDRAAQRRLHAHSIEKTLPRGALNELSGSGPDPQYAARMAAAAIPLPALVPPPSELAAPKATASTPLAENNRGFKLFSAMSGGGSSTPTAGGSGTGEDHGSLVEAPQAQHRQHEPIIARGTSGRAGLGTGSLMGVDEIAAAGRQLSWQSGGNNATYAEYSREAAKRRWQESGQQGGS</sequence>
<comment type="caution">
    <text evidence="2">The sequence shown here is derived from an EMBL/GenBank/DDBJ whole genome shotgun (WGS) entry which is preliminary data.</text>
</comment>
<dbReference type="PANTHER" id="PTHR23106">
    <property type="entry name" value="ANGIOGENIC FACTOR WITH G PATCH AND FHA DOMAINS 1"/>
    <property type="match status" value="1"/>
</dbReference>
<dbReference type="Proteomes" id="UP000077521">
    <property type="component" value="Unassembled WGS sequence"/>
</dbReference>
<name>A0A177TT23_9BASI</name>
<reference evidence="2" key="1">
    <citation type="submission" date="2016-04" db="EMBL/GenBank/DDBJ databases">
        <authorList>
            <person name="Nguyen H.D."/>
            <person name="Samba Siva P."/>
            <person name="Cullis J."/>
            <person name="Levesque C.A."/>
            <person name="Hambleton S."/>
        </authorList>
    </citation>
    <scope>NUCLEOTIDE SEQUENCE</scope>
    <source>
        <strain evidence="2">DAOMC 236416</strain>
    </source>
</reference>
<feature type="compositionally biased region" description="Basic and acidic residues" evidence="1">
    <location>
        <begin position="399"/>
        <end position="410"/>
    </location>
</feature>
<accession>A0A177TT23</accession>
<feature type="compositionally biased region" description="Basic and acidic residues" evidence="1">
    <location>
        <begin position="18"/>
        <end position="31"/>
    </location>
</feature>
<dbReference type="Pfam" id="PF00498">
    <property type="entry name" value="FHA"/>
    <property type="match status" value="1"/>
</dbReference>
<dbReference type="Gene3D" id="2.60.200.20">
    <property type="match status" value="1"/>
</dbReference>
<evidence type="ECO:0000256" key="1">
    <source>
        <dbReference type="SAM" id="MobiDB-lite"/>
    </source>
</evidence>
<feature type="compositionally biased region" description="Polar residues" evidence="1">
    <location>
        <begin position="1"/>
        <end position="16"/>
    </location>
</feature>
<dbReference type="SUPFAM" id="SSF49879">
    <property type="entry name" value="SMAD/FHA domain"/>
    <property type="match status" value="1"/>
</dbReference>
<dbReference type="PANTHER" id="PTHR23106:SF24">
    <property type="entry name" value="ANGIOGENIC FACTOR WITH G PATCH AND FHA DOMAINS 1"/>
    <property type="match status" value="1"/>
</dbReference>
<reference evidence="2" key="2">
    <citation type="journal article" date="2019" name="IMA Fungus">
        <title>Genome sequencing and comparison of five Tilletia species to identify candidate genes for the detection of regulated species infecting wheat.</title>
        <authorList>
            <person name="Nguyen H.D.T."/>
            <person name="Sultana T."/>
            <person name="Kesanakurti P."/>
            <person name="Hambleton S."/>
        </authorList>
    </citation>
    <scope>NUCLEOTIDE SEQUENCE</scope>
    <source>
        <strain evidence="2">DAOMC 236416</strain>
    </source>
</reference>
<dbReference type="CDD" id="cd00060">
    <property type="entry name" value="FHA"/>
    <property type="match status" value="1"/>
</dbReference>
<feature type="compositionally biased region" description="Gly residues" evidence="1">
    <location>
        <begin position="686"/>
        <end position="700"/>
    </location>
</feature>
<feature type="compositionally biased region" description="Pro residues" evidence="1">
    <location>
        <begin position="197"/>
        <end position="215"/>
    </location>
</feature>
<protein>
    <submittedName>
        <fullName evidence="2">Uncharacterized protein</fullName>
    </submittedName>
</protein>
<proteinExistence type="predicted"/>
<feature type="compositionally biased region" description="Polar residues" evidence="1">
    <location>
        <begin position="570"/>
        <end position="601"/>
    </location>
</feature>
<keyword evidence="3" id="KW-1185">Reference proteome</keyword>
<feature type="compositionally biased region" description="Basic and acidic residues" evidence="1">
    <location>
        <begin position="166"/>
        <end position="183"/>
    </location>
</feature>
<dbReference type="InterPro" id="IPR008984">
    <property type="entry name" value="SMAD_FHA_dom_sf"/>
</dbReference>
<feature type="region of interest" description="Disordered" evidence="1">
    <location>
        <begin position="318"/>
        <end position="338"/>
    </location>
</feature>
<dbReference type="PROSITE" id="PS50006">
    <property type="entry name" value="FHA_DOMAIN"/>
    <property type="match status" value="1"/>
</dbReference>
<evidence type="ECO:0000313" key="3">
    <source>
        <dbReference type="Proteomes" id="UP000077521"/>
    </source>
</evidence>
<feature type="compositionally biased region" description="Polar residues" evidence="1">
    <location>
        <begin position="50"/>
        <end position="72"/>
    </location>
</feature>
<organism evidence="2 3">
    <name type="scientific">Tilletia indica</name>
    <dbReference type="NCBI Taxonomy" id="43049"/>
    <lineage>
        <taxon>Eukaryota</taxon>
        <taxon>Fungi</taxon>
        <taxon>Dikarya</taxon>
        <taxon>Basidiomycota</taxon>
        <taxon>Ustilaginomycotina</taxon>
        <taxon>Exobasidiomycetes</taxon>
        <taxon>Tilletiales</taxon>
        <taxon>Tilletiaceae</taxon>
        <taxon>Tilletia</taxon>
    </lineage>
</organism>